<evidence type="ECO:0000259" key="6">
    <source>
        <dbReference type="PROSITE" id="PS50011"/>
    </source>
</evidence>
<dbReference type="Gene3D" id="1.10.510.10">
    <property type="entry name" value="Transferase(Phosphotransferase) domain 1"/>
    <property type="match status" value="1"/>
</dbReference>
<reference evidence="7 8" key="1">
    <citation type="submission" date="2024-02" db="EMBL/GenBank/DDBJ databases">
        <title>Lysobacter Genome Sequencing and Mining.</title>
        <authorList>
            <person name="Bierman J."/>
            <person name="Walker M.C."/>
        </authorList>
    </citation>
    <scope>NUCLEOTIDE SEQUENCE [LARGE SCALE GENOMIC DNA]</scope>
    <source>
        <strain evidence="7 8">PB6250</strain>
    </source>
</reference>
<dbReference type="EC" id="2.7.11.1" evidence="1"/>
<accession>A0ABU8D240</accession>
<dbReference type="PANTHER" id="PTHR43671:SF13">
    <property type="entry name" value="SERINE_THREONINE-PROTEIN KINASE NEK2"/>
    <property type="match status" value="1"/>
</dbReference>
<keyword evidence="4 7" id="KW-0418">Kinase</keyword>
<keyword evidence="2 7" id="KW-0808">Transferase</keyword>
<evidence type="ECO:0000256" key="5">
    <source>
        <dbReference type="ARBA" id="ARBA00022840"/>
    </source>
</evidence>
<dbReference type="RefSeq" id="WP_336131747.1">
    <property type="nucleotide sequence ID" value="NZ_JBANDL010000002.1"/>
</dbReference>
<keyword evidence="3" id="KW-0547">Nucleotide-binding</keyword>
<dbReference type="GO" id="GO:0004674">
    <property type="term" value="F:protein serine/threonine kinase activity"/>
    <property type="evidence" value="ECO:0007669"/>
    <property type="project" value="UniProtKB-EC"/>
</dbReference>
<dbReference type="InterPro" id="IPR000719">
    <property type="entry name" value="Prot_kinase_dom"/>
</dbReference>
<evidence type="ECO:0000313" key="7">
    <source>
        <dbReference type="EMBL" id="MEI2455101.1"/>
    </source>
</evidence>
<gene>
    <name evidence="7" type="ORF">V2J18_10480</name>
</gene>
<dbReference type="InterPro" id="IPR011009">
    <property type="entry name" value="Kinase-like_dom_sf"/>
</dbReference>
<sequence length="280" mass="31208">MNLEAELAEAAAHVCQKRGLKLVRELGSGAFKRAYLVQSAETEFALKLAPIIGPVDRLIRETDALLGCAHPNIASLFEAFPDHYNGKPLWVAIEQFIPGGTLEDRLSKGRLSREQTLNLARPLAGVLQHLFERRLVHRDIKPANILFAADGQTPVLTDFGIVRVLDLPSLTREFLAFGPGTPAYAAPEQLNNEKNLIDWRTDQFELAIVLSECVLGRHPFMLPDQNIHSAIIEVASKREVPQESRDQLEELGMSMLIRALSPWPVGRYRQPHDFIAALAD</sequence>
<dbReference type="PROSITE" id="PS50011">
    <property type="entry name" value="PROTEIN_KINASE_DOM"/>
    <property type="match status" value="1"/>
</dbReference>
<evidence type="ECO:0000256" key="4">
    <source>
        <dbReference type="ARBA" id="ARBA00022777"/>
    </source>
</evidence>
<dbReference type="Pfam" id="PF00069">
    <property type="entry name" value="Pkinase"/>
    <property type="match status" value="1"/>
</dbReference>
<dbReference type="CDD" id="cd14014">
    <property type="entry name" value="STKc_PknB_like"/>
    <property type="match status" value="1"/>
</dbReference>
<dbReference type="PANTHER" id="PTHR43671">
    <property type="entry name" value="SERINE/THREONINE-PROTEIN KINASE NEK"/>
    <property type="match status" value="1"/>
</dbReference>
<comment type="caution">
    <text evidence="7">The sequence shown here is derived from an EMBL/GenBank/DDBJ whole genome shotgun (WGS) entry which is preliminary data.</text>
</comment>
<evidence type="ECO:0000256" key="1">
    <source>
        <dbReference type="ARBA" id="ARBA00012513"/>
    </source>
</evidence>
<evidence type="ECO:0000313" key="8">
    <source>
        <dbReference type="Proteomes" id="UP001387215"/>
    </source>
</evidence>
<dbReference type="EMBL" id="JBANDL010000002">
    <property type="protein sequence ID" value="MEI2455101.1"/>
    <property type="molecule type" value="Genomic_DNA"/>
</dbReference>
<feature type="domain" description="Protein kinase" evidence="6">
    <location>
        <begin position="20"/>
        <end position="280"/>
    </location>
</feature>
<evidence type="ECO:0000256" key="2">
    <source>
        <dbReference type="ARBA" id="ARBA00022679"/>
    </source>
</evidence>
<protein>
    <recommendedName>
        <fullName evidence="1">non-specific serine/threonine protein kinase</fullName>
        <ecNumber evidence="1">2.7.11.1</ecNumber>
    </recommendedName>
</protein>
<name>A0ABU8D240_9GAMM</name>
<keyword evidence="8" id="KW-1185">Reference proteome</keyword>
<dbReference type="SMART" id="SM00220">
    <property type="entry name" value="S_TKc"/>
    <property type="match status" value="1"/>
</dbReference>
<dbReference type="Proteomes" id="UP001387215">
    <property type="component" value="Unassembled WGS sequence"/>
</dbReference>
<dbReference type="InterPro" id="IPR008271">
    <property type="entry name" value="Ser/Thr_kinase_AS"/>
</dbReference>
<dbReference type="SUPFAM" id="SSF56112">
    <property type="entry name" value="Protein kinase-like (PK-like)"/>
    <property type="match status" value="1"/>
</dbReference>
<proteinExistence type="predicted"/>
<dbReference type="PROSITE" id="PS00108">
    <property type="entry name" value="PROTEIN_KINASE_ST"/>
    <property type="match status" value="1"/>
</dbReference>
<evidence type="ECO:0000256" key="3">
    <source>
        <dbReference type="ARBA" id="ARBA00022741"/>
    </source>
</evidence>
<organism evidence="7 8">
    <name type="scientific">Lysobacter firmicutimachus</name>
    <dbReference type="NCBI Taxonomy" id="1792846"/>
    <lineage>
        <taxon>Bacteria</taxon>
        <taxon>Pseudomonadati</taxon>
        <taxon>Pseudomonadota</taxon>
        <taxon>Gammaproteobacteria</taxon>
        <taxon>Lysobacterales</taxon>
        <taxon>Lysobacteraceae</taxon>
        <taxon>Lysobacter</taxon>
    </lineage>
</organism>
<keyword evidence="5" id="KW-0067">ATP-binding</keyword>
<dbReference type="InterPro" id="IPR050660">
    <property type="entry name" value="NEK_Ser/Thr_kinase"/>
</dbReference>